<keyword evidence="4 7" id="KW-0067">ATP-binding</keyword>
<keyword evidence="2" id="KW-0813">Transport</keyword>
<dbReference type="PROSITE" id="PS00211">
    <property type="entry name" value="ABC_TRANSPORTER_1"/>
    <property type="match status" value="1"/>
</dbReference>
<dbReference type="PANTHER" id="PTHR42734">
    <property type="entry name" value="METAL TRANSPORT SYSTEM ATP-BINDING PROTEIN TM_0124-RELATED"/>
    <property type="match status" value="1"/>
</dbReference>
<sequence>MGVGQSMETLLNVENLGVNYGSVQALHDATFRLGAGSICGLIGMNGSGKSTLFKAIMGVTPAHTGSVEIAGGDPAAARKSGVVSYVPQSEEIDWSFPVSVRDVVAMGRYRTLGPTRRLHSKDKQALAHALERLELTDLAARQIGALSGGQRKRAFVARAIAQGARLLLLDEPFAGVDKRSEAMLIDVLKQLRDSGASVLVSTHDLASLHSFADEAVLLRKTVLMHSTPEAVLAPENLVQAFGMHINTGHSPSAPEKNAANNTDEQVKRVNNE</sequence>
<evidence type="ECO:0000313" key="7">
    <source>
        <dbReference type="EMBL" id="VEI22105.1"/>
    </source>
</evidence>
<proteinExistence type="inferred from homology"/>
<dbReference type="SUPFAM" id="SSF52540">
    <property type="entry name" value="P-loop containing nucleoside triphosphate hydrolases"/>
    <property type="match status" value="1"/>
</dbReference>
<dbReference type="SMART" id="SM00382">
    <property type="entry name" value="AAA"/>
    <property type="match status" value="1"/>
</dbReference>
<evidence type="ECO:0000313" key="8">
    <source>
        <dbReference type="Proteomes" id="UP000282386"/>
    </source>
</evidence>
<evidence type="ECO:0000256" key="1">
    <source>
        <dbReference type="ARBA" id="ARBA00005417"/>
    </source>
</evidence>
<dbReference type="InterPro" id="IPR003439">
    <property type="entry name" value="ABC_transporter-like_ATP-bd"/>
</dbReference>
<dbReference type="InterPro" id="IPR027417">
    <property type="entry name" value="P-loop_NTPase"/>
</dbReference>
<protein>
    <submittedName>
        <fullName evidence="7">Uncharacterized ABC transporter ATP-binding protein HI_1470</fullName>
    </submittedName>
</protein>
<dbReference type="PANTHER" id="PTHR42734:SF5">
    <property type="entry name" value="IRON TRANSPORT SYSTEM ATP-BINDING PROTEIN HI_0361-RELATED"/>
    <property type="match status" value="1"/>
</dbReference>
<evidence type="ECO:0000256" key="4">
    <source>
        <dbReference type="ARBA" id="ARBA00022840"/>
    </source>
</evidence>
<dbReference type="EMBL" id="LR134479">
    <property type="protein sequence ID" value="VEI22105.1"/>
    <property type="molecule type" value="Genomic_DNA"/>
</dbReference>
<dbReference type="PROSITE" id="PS50893">
    <property type="entry name" value="ABC_TRANSPORTER_2"/>
    <property type="match status" value="1"/>
</dbReference>
<accession>A0A7Z9A1X3</accession>
<dbReference type="Gene3D" id="3.40.50.300">
    <property type="entry name" value="P-loop containing nucleotide triphosphate hydrolases"/>
    <property type="match status" value="1"/>
</dbReference>
<dbReference type="CDD" id="cd03235">
    <property type="entry name" value="ABC_Metallic_Cations"/>
    <property type="match status" value="1"/>
</dbReference>
<evidence type="ECO:0000256" key="3">
    <source>
        <dbReference type="ARBA" id="ARBA00022741"/>
    </source>
</evidence>
<gene>
    <name evidence="7" type="ORF">NCTC10207_00171</name>
</gene>
<reference evidence="7 8" key="1">
    <citation type="submission" date="2018-12" db="EMBL/GenBank/DDBJ databases">
        <authorList>
            <consortium name="Pathogen Informatics"/>
        </authorList>
    </citation>
    <scope>NUCLEOTIDE SEQUENCE [LARGE SCALE GENOMIC DNA]</scope>
    <source>
        <strain evidence="7 8">NCTC10207</strain>
    </source>
</reference>
<dbReference type="GO" id="GO:0005524">
    <property type="term" value="F:ATP binding"/>
    <property type="evidence" value="ECO:0007669"/>
    <property type="project" value="UniProtKB-KW"/>
</dbReference>
<dbReference type="Proteomes" id="UP000282386">
    <property type="component" value="Chromosome"/>
</dbReference>
<dbReference type="GO" id="GO:0016887">
    <property type="term" value="F:ATP hydrolysis activity"/>
    <property type="evidence" value="ECO:0007669"/>
    <property type="project" value="InterPro"/>
</dbReference>
<name>A0A7Z9A1X3_9MICC</name>
<feature type="domain" description="ABC transporter" evidence="6">
    <location>
        <begin position="11"/>
        <end position="245"/>
    </location>
</feature>
<feature type="region of interest" description="Disordered" evidence="5">
    <location>
        <begin position="245"/>
        <end position="272"/>
    </location>
</feature>
<dbReference type="InterPro" id="IPR017871">
    <property type="entry name" value="ABC_transporter-like_CS"/>
</dbReference>
<evidence type="ECO:0000256" key="2">
    <source>
        <dbReference type="ARBA" id="ARBA00022448"/>
    </source>
</evidence>
<evidence type="ECO:0000259" key="6">
    <source>
        <dbReference type="PROSITE" id="PS50893"/>
    </source>
</evidence>
<comment type="similarity">
    <text evidence="1">Belongs to the ABC transporter superfamily.</text>
</comment>
<dbReference type="Pfam" id="PF00005">
    <property type="entry name" value="ABC_tran"/>
    <property type="match status" value="1"/>
</dbReference>
<dbReference type="InterPro" id="IPR050153">
    <property type="entry name" value="Metal_Ion_Import_ABC"/>
</dbReference>
<organism evidence="7 8">
    <name type="scientific">Rothia aeria</name>
    <dbReference type="NCBI Taxonomy" id="172042"/>
    <lineage>
        <taxon>Bacteria</taxon>
        <taxon>Bacillati</taxon>
        <taxon>Actinomycetota</taxon>
        <taxon>Actinomycetes</taxon>
        <taxon>Micrococcales</taxon>
        <taxon>Micrococcaceae</taxon>
        <taxon>Rothia</taxon>
    </lineage>
</organism>
<dbReference type="AlphaFoldDB" id="A0A7Z9A1X3"/>
<evidence type="ECO:0000256" key="5">
    <source>
        <dbReference type="SAM" id="MobiDB-lite"/>
    </source>
</evidence>
<dbReference type="InterPro" id="IPR003593">
    <property type="entry name" value="AAA+_ATPase"/>
</dbReference>
<keyword evidence="3" id="KW-0547">Nucleotide-binding</keyword>